<dbReference type="Gene3D" id="3.90.180.10">
    <property type="entry name" value="Medium-chain alcohol dehydrogenases, catalytic domain"/>
    <property type="match status" value="1"/>
</dbReference>
<dbReference type="PANTHER" id="PTHR43677">
    <property type="entry name" value="SHORT-CHAIN DEHYDROGENASE/REDUCTASE"/>
    <property type="match status" value="1"/>
</dbReference>
<dbReference type="InterPro" id="IPR013149">
    <property type="entry name" value="ADH-like_C"/>
</dbReference>
<evidence type="ECO:0000313" key="3">
    <source>
        <dbReference type="Proteomes" id="UP001500630"/>
    </source>
</evidence>
<dbReference type="InterPro" id="IPR011032">
    <property type="entry name" value="GroES-like_sf"/>
</dbReference>
<proteinExistence type="predicted"/>
<dbReference type="Pfam" id="PF00107">
    <property type="entry name" value="ADH_zinc_N"/>
    <property type="match status" value="1"/>
</dbReference>
<keyword evidence="3" id="KW-1185">Reference proteome</keyword>
<sequence>MQALISDPDTPAGVRLGQVPEPVPQASEVVIEVEWFTLLARNLDHAATLPAGSIPGFDAVGVVRRAAEDGTGPAPGTRVATLTTANAWAQLRAVPTHELAIVPERVDPGQAATLLVPGASALRAVRRLGALTGRRLLVTGAGGAVGHFAVQLGRLAGAHVIAAVRNSGSRDRLTALGAEEVVTGLDQVSAPVHGVIDSVGGPLLAQAFELLAEGGLIQQVGASSGQPTTFAPYQMVGRRRAIEGFWAGDRFGTDLAYLLDLLADGTLLPLDSEHATWGDIDALAQQLRAADAPRRMAVAVRPAHAS</sequence>
<dbReference type="SUPFAM" id="SSF51735">
    <property type="entry name" value="NAD(P)-binding Rossmann-fold domains"/>
    <property type="match status" value="1"/>
</dbReference>
<reference evidence="3" key="1">
    <citation type="journal article" date="2019" name="Int. J. Syst. Evol. Microbiol.">
        <title>The Global Catalogue of Microorganisms (GCM) 10K type strain sequencing project: providing services to taxonomists for standard genome sequencing and annotation.</title>
        <authorList>
            <consortium name="The Broad Institute Genomics Platform"/>
            <consortium name="The Broad Institute Genome Sequencing Center for Infectious Disease"/>
            <person name="Wu L."/>
            <person name="Ma J."/>
        </authorList>
    </citation>
    <scope>NUCLEOTIDE SEQUENCE [LARGE SCALE GENOMIC DNA]</scope>
    <source>
        <strain evidence="3">JCM 17326</strain>
    </source>
</reference>
<dbReference type="RefSeq" id="WP_345570359.1">
    <property type="nucleotide sequence ID" value="NZ_BAABDQ010000023.1"/>
</dbReference>
<dbReference type="InterPro" id="IPR020843">
    <property type="entry name" value="ER"/>
</dbReference>
<name>A0ABP6YNQ8_9ACTN</name>
<dbReference type="SMART" id="SM00829">
    <property type="entry name" value="PKS_ER"/>
    <property type="match status" value="1"/>
</dbReference>
<feature type="domain" description="Enoyl reductase (ER)" evidence="1">
    <location>
        <begin position="9"/>
        <end position="300"/>
    </location>
</feature>
<dbReference type="PANTHER" id="PTHR43677:SF4">
    <property type="entry name" value="QUINONE OXIDOREDUCTASE-LIKE PROTEIN 2"/>
    <property type="match status" value="1"/>
</dbReference>
<evidence type="ECO:0000313" key="2">
    <source>
        <dbReference type="EMBL" id="GAA3586468.1"/>
    </source>
</evidence>
<dbReference type="Proteomes" id="UP001500630">
    <property type="component" value="Unassembled WGS sequence"/>
</dbReference>
<dbReference type="InterPro" id="IPR051397">
    <property type="entry name" value="Zn-ADH-like_protein"/>
</dbReference>
<gene>
    <name evidence="2" type="ORF">GCM10022419_080820</name>
</gene>
<protein>
    <submittedName>
        <fullName evidence="2">Zinc-binding dehydrogenase</fullName>
    </submittedName>
</protein>
<accession>A0ABP6YNQ8</accession>
<comment type="caution">
    <text evidence="2">The sequence shown here is derived from an EMBL/GenBank/DDBJ whole genome shotgun (WGS) entry which is preliminary data.</text>
</comment>
<organism evidence="2 3">
    <name type="scientific">Nonomuraea rosea</name>
    <dbReference type="NCBI Taxonomy" id="638574"/>
    <lineage>
        <taxon>Bacteria</taxon>
        <taxon>Bacillati</taxon>
        <taxon>Actinomycetota</taxon>
        <taxon>Actinomycetes</taxon>
        <taxon>Streptosporangiales</taxon>
        <taxon>Streptosporangiaceae</taxon>
        <taxon>Nonomuraea</taxon>
    </lineage>
</organism>
<dbReference type="EMBL" id="BAABDQ010000023">
    <property type="protein sequence ID" value="GAA3586468.1"/>
    <property type="molecule type" value="Genomic_DNA"/>
</dbReference>
<dbReference type="SUPFAM" id="SSF50129">
    <property type="entry name" value="GroES-like"/>
    <property type="match status" value="1"/>
</dbReference>
<evidence type="ECO:0000259" key="1">
    <source>
        <dbReference type="SMART" id="SM00829"/>
    </source>
</evidence>
<dbReference type="InterPro" id="IPR036291">
    <property type="entry name" value="NAD(P)-bd_dom_sf"/>
</dbReference>